<proteinExistence type="predicted"/>
<evidence type="ECO:0000256" key="1">
    <source>
        <dbReference type="SAM" id="MobiDB-lite"/>
    </source>
</evidence>
<organism evidence="2 3">
    <name type="scientific">Salix viminalis</name>
    <name type="common">Common osier</name>
    <name type="synonym">Basket willow</name>
    <dbReference type="NCBI Taxonomy" id="40686"/>
    <lineage>
        <taxon>Eukaryota</taxon>
        <taxon>Viridiplantae</taxon>
        <taxon>Streptophyta</taxon>
        <taxon>Embryophyta</taxon>
        <taxon>Tracheophyta</taxon>
        <taxon>Spermatophyta</taxon>
        <taxon>Magnoliopsida</taxon>
        <taxon>eudicotyledons</taxon>
        <taxon>Gunneridae</taxon>
        <taxon>Pentapetalae</taxon>
        <taxon>rosids</taxon>
        <taxon>fabids</taxon>
        <taxon>Malpighiales</taxon>
        <taxon>Salicaceae</taxon>
        <taxon>Saliceae</taxon>
        <taxon>Salix</taxon>
    </lineage>
</organism>
<keyword evidence="3" id="KW-1185">Reference proteome</keyword>
<dbReference type="OrthoDB" id="10276705at2759"/>
<protein>
    <submittedName>
        <fullName evidence="2">Uncharacterized protein</fullName>
    </submittedName>
</protein>
<evidence type="ECO:0000313" key="2">
    <source>
        <dbReference type="EMBL" id="KAJ6708228.1"/>
    </source>
</evidence>
<feature type="region of interest" description="Disordered" evidence="1">
    <location>
        <begin position="21"/>
        <end position="44"/>
    </location>
</feature>
<reference evidence="2" key="1">
    <citation type="submission" date="2022-11" db="EMBL/GenBank/DDBJ databases">
        <authorList>
            <person name="Hyden B.L."/>
            <person name="Feng K."/>
            <person name="Yates T."/>
            <person name="Jawdy S."/>
            <person name="Smart L.B."/>
            <person name="Muchero W."/>
        </authorList>
    </citation>
    <scope>NUCLEOTIDE SEQUENCE</scope>
    <source>
        <tissue evidence="2">Shoot tip</tissue>
    </source>
</reference>
<dbReference type="Proteomes" id="UP001151529">
    <property type="component" value="Chromosome 4"/>
</dbReference>
<accession>A0A9Q0TC20</accession>
<dbReference type="AlphaFoldDB" id="A0A9Q0TC20"/>
<comment type="caution">
    <text evidence="2">The sequence shown here is derived from an EMBL/GenBank/DDBJ whole genome shotgun (WGS) entry which is preliminary data.</text>
</comment>
<sequence length="102" mass="11320">MGGSLGEFGFWTIFNVPGGNSDKNKTSAVLSSERTRSEKIERHRHREDATAGVLDNFLVVGIRCMLGFLGHFLAGFNITSLFYSNTRLGIDMELAPELLGYY</sequence>
<dbReference type="EMBL" id="JAPFFL010000008">
    <property type="protein sequence ID" value="KAJ6708228.1"/>
    <property type="molecule type" value="Genomic_DNA"/>
</dbReference>
<reference evidence="2" key="2">
    <citation type="journal article" date="2023" name="Int. J. Mol. Sci.">
        <title>De Novo Assembly and Annotation of 11 Diverse Shrub Willow (Salix) Genomes Reveals Novel Gene Organization in Sex-Linked Regions.</title>
        <authorList>
            <person name="Hyden B."/>
            <person name="Feng K."/>
            <person name="Yates T.B."/>
            <person name="Jawdy S."/>
            <person name="Cereghino C."/>
            <person name="Smart L.B."/>
            <person name="Muchero W."/>
        </authorList>
    </citation>
    <scope>NUCLEOTIDE SEQUENCE [LARGE SCALE GENOMIC DNA]</scope>
    <source>
        <tissue evidence="2">Shoot tip</tissue>
    </source>
</reference>
<name>A0A9Q0TC20_SALVM</name>
<feature type="compositionally biased region" description="Basic and acidic residues" evidence="1">
    <location>
        <begin position="33"/>
        <end position="44"/>
    </location>
</feature>
<gene>
    <name evidence="2" type="ORF">OIU85_028501</name>
</gene>
<evidence type="ECO:0000313" key="3">
    <source>
        <dbReference type="Proteomes" id="UP001151529"/>
    </source>
</evidence>